<dbReference type="InterPro" id="IPR024284">
    <property type="entry name" value="DUF3826"/>
</dbReference>
<reference evidence="2" key="2">
    <citation type="journal article" date="2021" name="Sci. Rep.">
        <title>The distribution of antibiotic resistance genes in chicken gut microbiota commensals.</title>
        <authorList>
            <person name="Juricova H."/>
            <person name="Matiasovicova J."/>
            <person name="Kubasova T."/>
            <person name="Cejkova D."/>
            <person name="Rychlik I."/>
        </authorList>
    </citation>
    <scope>NUCLEOTIDE SEQUENCE</scope>
    <source>
        <strain evidence="2">An824</strain>
    </source>
</reference>
<evidence type="ECO:0000313" key="2">
    <source>
        <dbReference type="EMBL" id="MBM6673416.1"/>
    </source>
</evidence>
<keyword evidence="3" id="KW-1185">Reference proteome</keyword>
<dbReference type="AlphaFoldDB" id="A0A938WTH1"/>
<feature type="signal peptide" evidence="1">
    <location>
        <begin position="1"/>
        <end position="19"/>
    </location>
</feature>
<dbReference type="EMBL" id="JACJJG010000021">
    <property type="protein sequence ID" value="MBM6673416.1"/>
    <property type="molecule type" value="Genomic_DNA"/>
</dbReference>
<sequence>MRKIIAIFVSLITLNTVNAQTFKLDSDGRDQGYVNTILGRSKKVTDALNITGTAKGEQVMNIVANRYFELNDIYEERDSLKKAASALTGDAKKQAQAFAESQKDSKLYRSHFAFDADLSLFLDASQIETVKDVMTYNVVKVTYDAQCDMIPTLTAEEKAQILAWLKEAREFAIDAESSKKKHEAFGKYKGRINNYLSKRGYNLTKEREAWAERVKARGGTL</sequence>
<dbReference type="RefSeq" id="WP_205104127.1">
    <property type="nucleotide sequence ID" value="NZ_JACJJG010000021.1"/>
</dbReference>
<evidence type="ECO:0000313" key="3">
    <source>
        <dbReference type="Proteomes" id="UP000706891"/>
    </source>
</evidence>
<proteinExistence type="predicted"/>
<dbReference type="Proteomes" id="UP000706891">
    <property type="component" value="Unassembled WGS sequence"/>
</dbReference>
<gene>
    <name evidence="2" type="ORF">H6A34_05960</name>
</gene>
<comment type="caution">
    <text evidence="2">The sequence shown here is derived from an EMBL/GenBank/DDBJ whole genome shotgun (WGS) entry which is preliminary data.</text>
</comment>
<feature type="chain" id="PRO_5037451800" evidence="1">
    <location>
        <begin position="20"/>
        <end position="221"/>
    </location>
</feature>
<evidence type="ECO:0000256" key="1">
    <source>
        <dbReference type="SAM" id="SignalP"/>
    </source>
</evidence>
<protein>
    <submittedName>
        <fullName evidence="2">DUF3826 domain-containing protein</fullName>
    </submittedName>
</protein>
<name>A0A938WTH1_9BACT</name>
<keyword evidence="1" id="KW-0732">Signal</keyword>
<organism evidence="2 3">
    <name type="scientific">Marseilla massiliensis</name>
    <dbReference type="NCBI Taxonomy" id="1841864"/>
    <lineage>
        <taxon>Bacteria</taxon>
        <taxon>Pseudomonadati</taxon>
        <taxon>Bacteroidota</taxon>
        <taxon>Bacteroidia</taxon>
        <taxon>Bacteroidales</taxon>
        <taxon>Prevotellaceae</taxon>
        <taxon>Marseilla</taxon>
    </lineage>
</organism>
<reference evidence="2" key="1">
    <citation type="submission" date="2020-08" db="EMBL/GenBank/DDBJ databases">
        <authorList>
            <person name="Cejkova D."/>
            <person name="Kubasova T."/>
            <person name="Jahodarova E."/>
            <person name="Rychlik I."/>
        </authorList>
    </citation>
    <scope>NUCLEOTIDE SEQUENCE</scope>
    <source>
        <strain evidence="2">An824</strain>
    </source>
</reference>
<dbReference type="Pfam" id="PF12875">
    <property type="entry name" value="DUF3826"/>
    <property type="match status" value="1"/>
</dbReference>
<accession>A0A938WTH1</accession>